<proteinExistence type="predicted"/>
<dbReference type="Proteomes" id="UP000008042">
    <property type="component" value="Segment"/>
</dbReference>
<feature type="compositionally biased region" description="Pro residues" evidence="1">
    <location>
        <begin position="75"/>
        <end position="84"/>
    </location>
</feature>
<feature type="compositionally biased region" description="Basic residues" evidence="1">
    <location>
        <begin position="97"/>
        <end position="106"/>
    </location>
</feature>
<dbReference type="RefSeq" id="YP_006906205.1">
    <property type="nucleotide sequence ID" value="NC_018836.1"/>
</dbReference>
<dbReference type="EMBL" id="JX182369">
    <property type="protein sequence ID" value="AFU62007.1"/>
    <property type="molecule type" value="Genomic_DNA"/>
</dbReference>
<name>K4HZM2_9CAUD</name>
<dbReference type="OrthoDB" id="27370at10239"/>
<protein>
    <submittedName>
        <fullName evidence="2">Uncharacterized protein</fullName>
    </submittedName>
</protein>
<evidence type="ECO:0000313" key="3">
    <source>
        <dbReference type="Proteomes" id="UP000008042"/>
    </source>
</evidence>
<dbReference type="GeneID" id="13826671"/>
<organism evidence="2 3">
    <name type="scientific">Streptomyces phage phiHau3</name>
    <dbReference type="NCBI Taxonomy" id="1204524"/>
    <lineage>
        <taxon>Viruses</taxon>
        <taxon>Duplodnaviria</taxon>
        <taxon>Heunggongvirae</taxon>
        <taxon>Uroviricota</taxon>
        <taxon>Caudoviricetes</taxon>
        <taxon>Arquatrovirinae</taxon>
        <taxon>Hautrevirus</taxon>
        <taxon>Hautrevirus hau3</taxon>
    </lineage>
</organism>
<feature type="region of interest" description="Disordered" evidence="1">
    <location>
        <begin position="49"/>
        <end position="125"/>
    </location>
</feature>
<evidence type="ECO:0000256" key="1">
    <source>
        <dbReference type="SAM" id="MobiDB-lite"/>
    </source>
</evidence>
<sequence length="125" mass="13689">MKIKVEVTACDLDKVMPARSYGIIVDDETYELDLCAPHAKPIEDLIEQARKAREEQPAAPAPVKAAVPDQVPPMQFNPPTPPAPKVRSAATAERPAPRRGGRRRPKVMSLEEIEAQKQAAQQSEG</sequence>
<feature type="compositionally biased region" description="Low complexity" evidence="1">
    <location>
        <begin position="116"/>
        <end position="125"/>
    </location>
</feature>
<evidence type="ECO:0000313" key="2">
    <source>
        <dbReference type="EMBL" id="AFU62007.1"/>
    </source>
</evidence>
<feature type="compositionally biased region" description="Low complexity" evidence="1">
    <location>
        <begin position="57"/>
        <end position="73"/>
    </location>
</feature>
<gene>
    <name evidence="2" type="ORF">phiHau3_30</name>
</gene>
<keyword evidence="3" id="KW-1185">Reference proteome</keyword>
<accession>K4HZM2</accession>
<reference evidence="3" key="1">
    <citation type="submission" date="2012-06" db="EMBL/GenBank/DDBJ databases">
        <authorList>
            <person name="Smith M.C.M."/>
            <person name="Hendrix R."/>
            <person name="Hatfull G.F."/>
            <person name="Buttner M.J."/>
            <person name="Bibb M.J."/>
        </authorList>
    </citation>
    <scope>NUCLEOTIDE SEQUENCE [LARGE SCALE GENOMIC DNA]</scope>
</reference>
<dbReference type="KEGG" id="vg:13826671"/>